<dbReference type="STRING" id="1223545.GS4_28_01440"/>
<evidence type="ECO:0000256" key="1">
    <source>
        <dbReference type="ARBA" id="ARBA00023015"/>
    </source>
</evidence>
<dbReference type="InterPro" id="IPR000835">
    <property type="entry name" value="HTH_MarR-typ"/>
</dbReference>
<dbReference type="SMART" id="SM00347">
    <property type="entry name" value="HTH_MARR"/>
    <property type="match status" value="1"/>
</dbReference>
<accession>M0QMN4</accession>
<evidence type="ECO:0000313" key="6">
    <source>
        <dbReference type="Proteomes" id="UP000011666"/>
    </source>
</evidence>
<name>M0QMN4_9ACTN</name>
<dbReference type="InterPro" id="IPR036388">
    <property type="entry name" value="WH-like_DNA-bd_sf"/>
</dbReference>
<dbReference type="InterPro" id="IPR023187">
    <property type="entry name" value="Tscrpt_reg_MarR-type_CS"/>
</dbReference>
<dbReference type="RefSeq" id="WP_007623399.1">
    <property type="nucleotide sequence ID" value="NZ_BANX01000028.1"/>
</dbReference>
<dbReference type="Proteomes" id="UP000011666">
    <property type="component" value="Unassembled WGS sequence"/>
</dbReference>
<dbReference type="InterPro" id="IPR036390">
    <property type="entry name" value="WH_DNA-bd_sf"/>
</dbReference>
<comment type="caution">
    <text evidence="5">The sequence shown here is derived from an EMBL/GenBank/DDBJ whole genome shotgun (WGS) entry which is preliminary data.</text>
</comment>
<dbReference type="GO" id="GO:0003677">
    <property type="term" value="F:DNA binding"/>
    <property type="evidence" value="ECO:0007669"/>
    <property type="project" value="UniProtKB-KW"/>
</dbReference>
<dbReference type="SUPFAM" id="SSF46785">
    <property type="entry name" value="Winged helix' DNA-binding domain"/>
    <property type="match status" value="1"/>
</dbReference>
<keyword evidence="2" id="KW-0238">DNA-binding</keyword>
<protein>
    <submittedName>
        <fullName evidence="5">Putative MarR family transcriptional regulator</fullName>
    </submittedName>
</protein>
<organism evidence="5 6">
    <name type="scientific">Gordonia soli NBRC 108243</name>
    <dbReference type="NCBI Taxonomy" id="1223545"/>
    <lineage>
        <taxon>Bacteria</taxon>
        <taxon>Bacillati</taxon>
        <taxon>Actinomycetota</taxon>
        <taxon>Actinomycetes</taxon>
        <taxon>Mycobacteriales</taxon>
        <taxon>Gordoniaceae</taxon>
        <taxon>Gordonia</taxon>
    </lineage>
</organism>
<dbReference type="PROSITE" id="PS50995">
    <property type="entry name" value="HTH_MARR_2"/>
    <property type="match status" value="1"/>
</dbReference>
<feature type="domain" description="HTH marR-type" evidence="4">
    <location>
        <begin position="27"/>
        <end position="158"/>
    </location>
</feature>
<dbReference type="OrthoDB" id="5195026at2"/>
<dbReference type="InterPro" id="IPR039422">
    <property type="entry name" value="MarR/SlyA-like"/>
</dbReference>
<gene>
    <name evidence="5" type="ORF">GS4_28_01440</name>
</gene>
<dbReference type="PANTHER" id="PTHR33164:SF99">
    <property type="entry name" value="MARR FAMILY REGULATORY PROTEIN"/>
    <property type="match status" value="1"/>
</dbReference>
<reference evidence="5 6" key="1">
    <citation type="submission" date="2013-01" db="EMBL/GenBank/DDBJ databases">
        <title>Whole genome shotgun sequence of Gordonia soli NBRC 108243.</title>
        <authorList>
            <person name="Isaki-Nakamura S."/>
            <person name="Hosoyama A."/>
            <person name="Tsuchikane K."/>
            <person name="Ando Y."/>
            <person name="Baba S."/>
            <person name="Ohji S."/>
            <person name="Hamada M."/>
            <person name="Tamura T."/>
            <person name="Yamazoe A."/>
            <person name="Yamazaki S."/>
            <person name="Fujita N."/>
        </authorList>
    </citation>
    <scope>NUCLEOTIDE SEQUENCE [LARGE SCALE GENOMIC DNA]</scope>
    <source>
        <strain evidence="5 6">NBRC 108243</strain>
    </source>
</reference>
<dbReference type="PROSITE" id="PS01117">
    <property type="entry name" value="HTH_MARR_1"/>
    <property type="match status" value="1"/>
</dbReference>
<dbReference type="eggNOG" id="COG1846">
    <property type="taxonomic scope" value="Bacteria"/>
</dbReference>
<dbReference type="PANTHER" id="PTHR33164">
    <property type="entry name" value="TRANSCRIPTIONAL REGULATOR, MARR FAMILY"/>
    <property type="match status" value="1"/>
</dbReference>
<evidence type="ECO:0000256" key="2">
    <source>
        <dbReference type="ARBA" id="ARBA00023125"/>
    </source>
</evidence>
<dbReference type="Gene3D" id="1.10.10.10">
    <property type="entry name" value="Winged helix-like DNA-binding domain superfamily/Winged helix DNA-binding domain"/>
    <property type="match status" value="1"/>
</dbReference>
<keyword evidence="3" id="KW-0804">Transcription</keyword>
<dbReference type="EMBL" id="BANX01000028">
    <property type="protein sequence ID" value="GAC69895.1"/>
    <property type="molecule type" value="Genomic_DNA"/>
</dbReference>
<dbReference type="GO" id="GO:0006950">
    <property type="term" value="P:response to stress"/>
    <property type="evidence" value="ECO:0007669"/>
    <property type="project" value="TreeGrafter"/>
</dbReference>
<proteinExistence type="predicted"/>
<keyword evidence="1" id="KW-0805">Transcription regulation</keyword>
<dbReference type="Pfam" id="PF01047">
    <property type="entry name" value="MarR"/>
    <property type="match status" value="1"/>
</dbReference>
<evidence type="ECO:0000313" key="5">
    <source>
        <dbReference type="EMBL" id="GAC69895.1"/>
    </source>
</evidence>
<evidence type="ECO:0000259" key="4">
    <source>
        <dbReference type="PROSITE" id="PS50995"/>
    </source>
</evidence>
<keyword evidence="6" id="KW-1185">Reference proteome</keyword>
<dbReference type="GO" id="GO:0003700">
    <property type="term" value="F:DNA-binding transcription factor activity"/>
    <property type="evidence" value="ECO:0007669"/>
    <property type="project" value="InterPro"/>
</dbReference>
<evidence type="ECO:0000256" key="3">
    <source>
        <dbReference type="ARBA" id="ARBA00023163"/>
    </source>
</evidence>
<sequence length="158" mass="17350">MGSPDCDSDLPIVTRESTAEDALAAAWHDLSVRYHRVSCALDRELQSRHQLTSSEFEVLELLCRADDHKSRMSALAEHVHLTQSALSRVVAGLERDGLVSRTMCTSDRRSVFAALTQAGSERYDQARPTQRAVLSDNAIGCQDLVRDAQAVAAARSQI</sequence>
<dbReference type="AlphaFoldDB" id="M0QMN4"/>